<reference evidence="9 10" key="1">
    <citation type="submission" date="2020-08" db="EMBL/GenBank/DDBJ databases">
        <title>The Agave Microbiome: Exploring the role of microbial communities in plant adaptations to desert environments.</title>
        <authorList>
            <person name="Partida-Martinez L.P."/>
        </authorList>
    </citation>
    <scope>NUCLEOTIDE SEQUENCE [LARGE SCALE GENOMIC DNA]</scope>
    <source>
        <strain evidence="9 10">AS2.23</strain>
    </source>
</reference>
<dbReference type="AlphaFoldDB" id="A0A7W4TQL8"/>
<proteinExistence type="inferred from homology"/>
<feature type="binding site" evidence="7">
    <location>
        <position position="31"/>
    </location>
    <ligand>
        <name>substrate</name>
    </ligand>
</feature>
<comment type="pathway">
    <text evidence="7">Metabolic intermediate biosynthesis; chorismate biosynthesis; chorismate from D-erythrose 4-phosphate and phosphoenolpyruvate: step 5/7.</text>
</comment>
<dbReference type="PANTHER" id="PTHR21087:SF16">
    <property type="entry name" value="SHIKIMATE KINASE 1, CHLOROPLASTIC"/>
    <property type="match status" value="1"/>
</dbReference>
<feature type="binding site" evidence="7">
    <location>
        <position position="114"/>
    </location>
    <ligand>
        <name>ATP</name>
        <dbReference type="ChEBI" id="CHEBI:30616"/>
    </ligand>
</feature>
<dbReference type="InterPro" id="IPR031322">
    <property type="entry name" value="Shikimate/glucono_kinase"/>
</dbReference>
<feature type="binding site" evidence="7">
    <location>
        <position position="77"/>
    </location>
    <ligand>
        <name>substrate</name>
    </ligand>
</feature>
<dbReference type="InterPro" id="IPR000623">
    <property type="entry name" value="Shikimate_kinase/TSH1"/>
</dbReference>
<dbReference type="GO" id="GO:0009073">
    <property type="term" value="P:aromatic amino acid family biosynthetic process"/>
    <property type="evidence" value="ECO:0007669"/>
    <property type="project" value="UniProtKB-KW"/>
</dbReference>
<dbReference type="Gene3D" id="3.40.50.300">
    <property type="entry name" value="P-loop containing nucleotide triphosphate hydrolases"/>
    <property type="match status" value="1"/>
</dbReference>
<dbReference type="Pfam" id="PF01202">
    <property type="entry name" value="SKI"/>
    <property type="match status" value="1"/>
</dbReference>
<comment type="similarity">
    <text evidence="7">Belongs to the shikimate kinase family.</text>
</comment>
<comment type="catalytic activity">
    <reaction evidence="7">
        <text>shikimate + ATP = 3-phosphoshikimate + ADP + H(+)</text>
        <dbReference type="Rhea" id="RHEA:13121"/>
        <dbReference type="ChEBI" id="CHEBI:15378"/>
        <dbReference type="ChEBI" id="CHEBI:30616"/>
        <dbReference type="ChEBI" id="CHEBI:36208"/>
        <dbReference type="ChEBI" id="CHEBI:145989"/>
        <dbReference type="ChEBI" id="CHEBI:456216"/>
        <dbReference type="EC" id="2.7.1.71"/>
    </reaction>
</comment>
<dbReference type="UniPathway" id="UPA00053">
    <property type="reaction ID" value="UER00088"/>
</dbReference>
<gene>
    <name evidence="7" type="primary">aroK</name>
    <name evidence="9" type="ORF">FHR75_003683</name>
</gene>
<evidence type="ECO:0000256" key="7">
    <source>
        <dbReference type="HAMAP-Rule" id="MF_00109"/>
    </source>
</evidence>
<dbReference type="GO" id="GO:0008652">
    <property type="term" value="P:amino acid biosynthetic process"/>
    <property type="evidence" value="ECO:0007669"/>
    <property type="project" value="UniProtKB-KW"/>
</dbReference>
<accession>A0A7W4TQL8</accession>
<comment type="subunit">
    <text evidence="7">Monomer.</text>
</comment>
<keyword evidence="6 7" id="KW-0057">Aromatic amino acid biosynthesis</keyword>
<evidence type="ECO:0000256" key="3">
    <source>
        <dbReference type="ARBA" id="ARBA00022741"/>
    </source>
</evidence>
<keyword evidence="7" id="KW-0479">Metal-binding</keyword>
<dbReference type="SUPFAM" id="SSF52540">
    <property type="entry name" value="P-loop containing nucleoside triphosphate hydrolases"/>
    <property type="match status" value="1"/>
</dbReference>
<feature type="binding site" evidence="7">
    <location>
        <position position="55"/>
    </location>
    <ligand>
        <name>substrate</name>
    </ligand>
</feature>
<reference evidence="9 10" key="2">
    <citation type="submission" date="2020-08" db="EMBL/GenBank/DDBJ databases">
        <authorList>
            <person name="Partida-Martinez L."/>
            <person name="Huntemann M."/>
            <person name="Clum A."/>
            <person name="Wang J."/>
            <person name="Palaniappan K."/>
            <person name="Ritter S."/>
            <person name="Chen I.-M."/>
            <person name="Stamatis D."/>
            <person name="Reddy T."/>
            <person name="O'Malley R."/>
            <person name="Daum C."/>
            <person name="Shapiro N."/>
            <person name="Ivanova N."/>
            <person name="Kyrpides N."/>
            <person name="Woyke T."/>
        </authorList>
    </citation>
    <scope>NUCLEOTIDE SEQUENCE [LARGE SCALE GENOMIC DNA]</scope>
    <source>
        <strain evidence="9 10">AS2.23</strain>
    </source>
</reference>
<feature type="binding site" evidence="7">
    <location>
        <position position="146"/>
    </location>
    <ligand>
        <name>ATP</name>
        <dbReference type="ChEBI" id="CHEBI:30616"/>
    </ligand>
</feature>
<feature type="binding site" evidence="7">
    <location>
        <begin position="9"/>
        <end position="14"/>
    </location>
    <ligand>
        <name>ATP</name>
        <dbReference type="ChEBI" id="CHEBI:30616"/>
    </ligand>
</feature>
<dbReference type="GO" id="GO:0000287">
    <property type="term" value="F:magnesium ion binding"/>
    <property type="evidence" value="ECO:0007669"/>
    <property type="project" value="UniProtKB-UniRule"/>
</dbReference>
<evidence type="ECO:0000256" key="6">
    <source>
        <dbReference type="ARBA" id="ARBA00023141"/>
    </source>
</evidence>
<keyword evidence="3 7" id="KW-0547">Nucleotide-binding</keyword>
<dbReference type="RefSeq" id="WP_183392537.1">
    <property type="nucleotide sequence ID" value="NZ_JACHVY010000004.1"/>
</dbReference>
<keyword evidence="7" id="KW-0460">Magnesium</keyword>
<dbReference type="CDD" id="cd00464">
    <property type="entry name" value="SK"/>
    <property type="match status" value="1"/>
</dbReference>
<evidence type="ECO:0000256" key="8">
    <source>
        <dbReference type="SAM" id="MobiDB-lite"/>
    </source>
</evidence>
<dbReference type="InterPro" id="IPR027417">
    <property type="entry name" value="P-loop_NTPase"/>
</dbReference>
<feature type="region of interest" description="Disordered" evidence="8">
    <location>
        <begin position="445"/>
        <end position="464"/>
    </location>
</feature>
<evidence type="ECO:0000313" key="10">
    <source>
        <dbReference type="Proteomes" id="UP000533269"/>
    </source>
</evidence>
<dbReference type="HAMAP" id="MF_00109">
    <property type="entry name" value="Shikimate_kinase"/>
    <property type="match status" value="1"/>
</dbReference>
<dbReference type="GO" id="GO:0005829">
    <property type="term" value="C:cytosol"/>
    <property type="evidence" value="ECO:0007669"/>
    <property type="project" value="TreeGrafter"/>
</dbReference>
<dbReference type="Gene3D" id="1.20.1090.10">
    <property type="entry name" value="Dehydroquinate synthase-like - alpha domain"/>
    <property type="match status" value="1"/>
</dbReference>
<keyword evidence="2 7" id="KW-0808">Transferase</keyword>
<dbReference type="EMBL" id="JACHVY010000004">
    <property type="protein sequence ID" value="MBB2902847.1"/>
    <property type="molecule type" value="Genomic_DNA"/>
</dbReference>
<keyword evidence="7" id="KW-0963">Cytoplasm</keyword>
<dbReference type="GO" id="GO:0004765">
    <property type="term" value="F:shikimate kinase activity"/>
    <property type="evidence" value="ECO:0007669"/>
    <property type="project" value="UniProtKB-UniRule"/>
</dbReference>
<dbReference type="GO" id="GO:0005524">
    <property type="term" value="F:ATP binding"/>
    <property type="evidence" value="ECO:0007669"/>
    <property type="project" value="UniProtKB-UniRule"/>
</dbReference>
<evidence type="ECO:0000256" key="1">
    <source>
        <dbReference type="ARBA" id="ARBA00022605"/>
    </source>
</evidence>
<evidence type="ECO:0000256" key="4">
    <source>
        <dbReference type="ARBA" id="ARBA00022777"/>
    </source>
</evidence>
<feature type="binding site" evidence="7">
    <location>
        <position position="129"/>
    </location>
    <ligand>
        <name>substrate</name>
    </ligand>
</feature>
<comment type="function">
    <text evidence="7">Catalyzes the specific phosphorylation of the 3-hydroxyl group of shikimic acid using ATP as a cosubstrate.</text>
</comment>
<dbReference type="SUPFAM" id="SSF56796">
    <property type="entry name" value="Dehydroquinate synthase-like"/>
    <property type="match status" value="1"/>
</dbReference>
<evidence type="ECO:0000313" key="9">
    <source>
        <dbReference type="EMBL" id="MBB2902847.1"/>
    </source>
</evidence>
<keyword evidence="1 7" id="KW-0028">Amino-acid biosynthesis</keyword>
<dbReference type="PANTHER" id="PTHR21087">
    <property type="entry name" value="SHIKIMATE KINASE"/>
    <property type="match status" value="1"/>
</dbReference>
<evidence type="ECO:0000256" key="5">
    <source>
        <dbReference type="ARBA" id="ARBA00022840"/>
    </source>
</evidence>
<name>A0A7W4TQL8_KINRA</name>
<keyword evidence="5 7" id="KW-0067">ATP-binding</keyword>
<sequence length="503" mass="51160">MIVIVGFMGAGKTTVGRLLAARLGLPFVDTDLVIEAREGRSIPAIFAGDGEAVFRDVEEAVVADVLGGPDAVVSLGGGACGRAGTRDLLRTRTVVHLDVSLAEARARTAGDASRPMLQRADLEELHAGRRTVFEDLADVSVTTDGRSAEAIALDVLDHLLGSTGIVVPAPGGTCRVVVRAGALSAVGEHLPPTGSVLVVARAGEPVLPTVLAGLAGSVRVAEVPVEDAEGSRAAGGDAIAVPGPHDLVLAVGDHAVADVARSLVQTHGPGVRWAAVPRSLQALLDPPLSGSEVLQPSPDAPGPVRPPLVVVCDPDGVTPATDPRFRTALAEAVQTALTTAPEDLGTILASAAGLLAGDPGSVSALVRRAVTARARTATVGGDGADPVHLAYGRTFSRGFEPLVGDEADALSLGLVAAAHLARRAGLLDDAGVSSHRRVLRALGLPTSHRFPPSDLPPSWSRDGGDGGDDVRFVLLRGPGRPEAGLAVDHDALTGALQDLAEDR</sequence>
<comment type="caution">
    <text evidence="9">The sequence shown here is derived from an EMBL/GenBank/DDBJ whole genome shotgun (WGS) entry which is preliminary data.</text>
</comment>
<dbReference type="Proteomes" id="UP000533269">
    <property type="component" value="Unassembled WGS sequence"/>
</dbReference>
<keyword evidence="4 7" id="KW-0418">Kinase</keyword>
<evidence type="ECO:0000256" key="2">
    <source>
        <dbReference type="ARBA" id="ARBA00022679"/>
    </source>
</evidence>
<comment type="subcellular location">
    <subcellularLocation>
        <location evidence="7">Cytoplasm</location>
    </subcellularLocation>
</comment>
<dbReference type="GO" id="GO:0009423">
    <property type="term" value="P:chorismate biosynthetic process"/>
    <property type="evidence" value="ECO:0007669"/>
    <property type="project" value="UniProtKB-UniRule"/>
</dbReference>
<protein>
    <recommendedName>
        <fullName evidence="7">Shikimate kinase</fullName>
        <shortName evidence="7">SK</shortName>
        <ecNumber evidence="7">2.7.1.71</ecNumber>
    </recommendedName>
</protein>
<comment type="cofactor">
    <cofactor evidence="7">
        <name>Mg(2+)</name>
        <dbReference type="ChEBI" id="CHEBI:18420"/>
    </cofactor>
    <text evidence="7">Binds 1 Mg(2+) ion per subunit.</text>
</comment>
<dbReference type="EC" id="2.7.1.71" evidence="7"/>
<dbReference type="PRINTS" id="PR01100">
    <property type="entry name" value="SHIKIMTKNASE"/>
</dbReference>
<feature type="binding site" evidence="7">
    <location>
        <position position="13"/>
    </location>
    <ligand>
        <name>Mg(2+)</name>
        <dbReference type="ChEBI" id="CHEBI:18420"/>
    </ligand>
</feature>
<organism evidence="9 10">
    <name type="scientific">Kineococcus radiotolerans</name>
    <dbReference type="NCBI Taxonomy" id="131568"/>
    <lineage>
        <taxon>Bacteria</taxon>
        <taxon>Bacillati</taxon>
        <taxon>Actinomycetota</taxon>
        <taxon>Actinomycetes</taxon>
        <taxon>Kineosporiales</taxon>
        <taxon>Kineosporiaceae</taxon>
        <taxon>Kineococcus</taxon>
    </lineage>
</organism>